<dbReference type="AlphaFoldDB" id="A0A377FSL5"/>
<dbReference type="InterPro" id="IPR051910">
    <property type="entry name" value="ComF/GntX_DNA_util-trans"/>
</dbReference>
<proteinExistence type="inferred from homology"/>
<feature type="domain" description="Phosphoribosyltransferase" evidence="2">
    <location>
        <begin position="173"/>
        <end position="215"/>
    </location>
</feature>
<dbReference type="RefSeq" id="WP_051638883.1">
    <property type="nucleotide sequence ID" value="NZ_UGGP01000001.1"/>
</dbReference>
<dbReference type="InterPro" id="IPR029057">
    <property type="entry name" value="PRTase-like"/>
</dbReference>
<dbReference type="PANTHER" id="PTHR47505">
    <property type="entry name" value="DNA UTILIZATION PROTEIN YHGH"/>
    <property type="match status" value="1"/>
</dbReference>
<dbReference type="EMBL" id="UGGP01000001">
    <property type="protein sequence ID" value="STO07486.1"/>
    <property type="molecule type" value="Genomic_DNA"/>
</dbReference>
<accession>A0A377FSL5</accession>
<dbReference type="Pfam" id="PF00156">
    <property type="entry name" value="Pribosyltran"/>
    <property type="match status" value="1"/>
</dbReference>
<dbReference type="InterPro" id="IPR000836">
    <property type="entry name" value="PRTase_dom"/>
</dbReference>
<evidence type="ECO:0000256" key="1">
    <source>
        <dbReference type="ARBA" id="ARBA00008007"/>
    </source>
</evidence>
<name>A0A377FSL5_9BACL</name>
<evidence type="ECO:0000259" key="2">
    <source>
        <dbReference type="Pfam" id="PF00156"/>
    </source>
</evidence>
<dbReference type="SUPFAM" id="SSF53271">
    <property type="entry name" value="PRTase-like"/>
    <property type="match status" value="1"/>
</dbReference>
<gene>
    <name evidence="3" type="ORF">NCTC13163_00833</name>
</gene>
<reference evidence="3 4" key="1">
    <citation type="submission" date="2018-06" db="EMBL/GenBank/DDBJ databases">
        <authorList>
            <consortium name="Pathogen Informatics"/>
            <person name="Doyle S."/>
        </authorList>
    </citation>
    <scope>NUCLEOTIDE SEQUENCE [LARGE SCALE GENOMIC DNA]</scope>
    <source>
        <strain evidence="3 4">NCTC13163</strain>
    </source>
</reference>
<evidence type="ECO:0000313" key="4">
    <source>
        <dbReference type="Proteomes" id="UP000254060"/>
    </source>
</evidence>
<dbReference type="PANTHER" id="PTHR47505:SF1">
    <property type="entry name" value="DNA UTILIZATION PROTEIN YHGH"/>
    <property type="match status" value="1"/>
</dbReference>
<evidence type="ECO:0000313" key="3">
    <source>
        <dbReference type="EMBL" id="STO07486.1"/>
    </source>
</evidence>
<dbReference type="Gene3D" id="3.40.50.2020">
    <property type="match status" value="1"/>
</dbReference>
<dbReference type="Proteomes" id="UP000254060">
    <property type="component" value="Unassembled WGS sequence"/>
</dbReference>
<sequence length="222" mass="24970">MNCLVCRKPMTVPWTPGTLLRRDWVCSDCESLLTPLAPGCPRCGHPTEDGRTCADCVRWLGLGFDLTVRSLYAYDEAGANWLHRYKFGGDTALVEHVRSLLRTCREPGMIYVPIPLGAERLKTRRFNQAELLARAIGPTASLLEKKEVSSQRELGKEQRRHRPNPFAIHKASRCEKIVLVDDVYTTGTTLHQAAFTLKKAGYEEVSAVCLFRALNKSKTRPI</sequence>
<dbReference type="OrthoDB" id="9779910at2"/>
<comment type="similarity">
    <text evidence="1">Belongs to the ComF/GntX family.</text>
</comment>
<protein>
    <submittedName>
        <fullName evidence="3">DNA utilization protein GntX</fullName>
    </submittedName>
</protein>
<organism evidence="3 4">
    <name type="scientific">Exiguobacterium aurantiacum</name>
    <dbReference type="NCBI Taxonomy" id="33987"/>
    <lineage>
        <taxon>Bacteria</taxon>
        <taxon>Bacillati</taxon>
        <taxon>Bacillota</taxon>
        <taxon>Bacilli</taxon>
        <taxon>Bacillales</taxon>
        <taxon>Bacillales Family XII. Incertae Sedis</taxon>
        <taxon>Exiguobacterium</taxon>
    </lineage>
</organism>
<dbReference type="STRING" id="1397694.GCA_000702585_01347"/>
<dbReference type="CDD" id="cd06223">
    <property type="entry name" value="PRTases_typeI"/>
    <property type="match status" value="1"/>
</dbReference>